<dbReference type="Pfam" id="PF03625">
    <property type="entry name" value="DUF302"/>
    <property type="match status" value="1"/>
</dbReference>
<dbReference type="Proteomes" id="UP000190852">
    <property type="component" value="Unassembled WGS sequence"/>
</dbReference>
<dbReference type="InterPro" id="IPR005180">
    <property type="entry name" value="DUF302"/>
</dbReference>
<reference evidence="3" key="1">
    <citation type="submission" date="2017-02" db="EMBL/GenBank/DDBJ databases">
        <authorList>
            <person name="Varghese N."/>
            <person name="Submissions S."/>
        </authorList>
    </citation>
    <scope>NUCLEOTIDE SEQUENCE [LARGE SCALE GENOMIC DNA]</scope>
    <source>
        <strain evidence="3">DSM 24967</strain>
    </source>
</reference>
<protein>
    <submittedName>
        <fullName evidence="2">Uncharacterized conserved protein, DUF302 family</fullName>
    </submittedName>
</protein>
<dbReference type="PANTHER" id="PTHR38342">
    <property type="entry name" value="SLR5037 PROTEIN"/>
    <property type="match status" value="1"/>
</dbReference>
<organism evidence="2 3">
    <name type="scientific">Parabacteroides chartae</name>
    <dbReference type="NCBI Taxonomy" id="1037355"/>
    <lineage>
        <taxon>Bacteria</taxon>
        <taxon>Pseudomonadati</taxon>
        <taxon>Bacteroidota</taxon>
        <taxon>Bacteroidia</taxon>
        <taxon>Bacteroidales</taxon>
        <taxon>Tannerellaceae</taxon>
        <taxon>Parabacteroides</taxon>
    </lineage>
</organism>
<evidence type="ECO:0000313" key="2">
    <source>
        <dbReference type="EMBL" id="SKB52471.1"/>
    </source>
</evidence>
<dbReference type="EMBL" id="FUYQ01000009">
    <property type="protein sequence ID" value="SKB52471.1"/>
    <property type="molecule type" value="Genomic_DNA"/>
</dbReference>
<gene>
    <name evidence="2" type="ORF">SAMN05660349_01600</name>
</gene>
<dbReference type="RefSeq" id="WP_068186076.1">
    <property type="nucleotide sequence ID" value="NZ_FUYQ01000009.1"/>
</dbReference>
<proteinExistence type="predicted"/>
<sequence>MDTSKPIAHPFFIENESLYGFEHTVELLSAKITEIGWKISMTHDLQETLRKNGKDVLPVKVIELCKPDYSVQLLKEDSERIYSSLMPCRISVYTTTDGKTHISRMNSQLLASQIGGVVEKVMGTAFADIENILKTMIRK</sequence>
<dbReference type="CDD" id="cd14797">
    <property type="entry name" value="DUF302"/>
    <property type="match status" value="1"/>
</dbReference>
<dbReference type="SUPFAM" id="SSF103247">
    <property type="entry name" value="TT1751-like"/>
    <property type="match status" value="1"/>
</dbReference>
<dbReference type="Gene3D" id="3.30.310.70">
    <property type="entry name" value="TT1751-like domain"/>
    <property type="match status" value="1"/>
</dbReference>
<dbReference type="InterPro" id="IPR035923">
    <property type="entry name" value="TT1751-like_sf"/>
</dbReference>
<evidence type="ECO:0000259" key="1">
    <source>
        <dbReference type="Pfam" id="PF03625"/>
    </source>
</evidence>
<accession>A0A1T5BZA5</accession>
<dbReference type="AlphaFoldDB" id="A0A1T5BZA5"/>
<name>A0A1T5BZA5_9BACT</name>
<keyword evidence="3" id="KW-1185">Reference proteome</keyword>
<feature type="domain" description="DUF302" evidence="1">
    <location>
        <begin position="43"/>
        <end position="106"/>
    </location>
</feature>
<evidence type="ECO:0000313" key="3">
    <source>
        <dbReference type="Proteomes" id="UP000190852"/>
    </source>
</evidence>
<dbReference type="PANTHER" id="PTHR38342:SF1">
    <property type="entry name" value="SLR5037 PROTEIN"/>
    <property type="match status" value="1"/>
</dbReference>